<comment type="caution">
    <text evidence="1">The sequence shown here is derived from an EMBL/GenBank/DDBJ whole genome shotgun (WGS) entry which is preliminary data.</text>
</comment>
<feature type="non-terminal residue" evidence="1">
    <location>
        <position position="1"/>
    </location>
</feature>
<organism evidence="1 2">
    <name type="scientific">Dentiscutata erythropus</name>
    <dbReference type="NCBI Taxonomy" id="1348616"/>
    <lineage>
        <taxon>Eukaryota</taxon>
        <taxon>Fungi</taxon>
        <taxon>Fungi incertae sedis</taxon>
        <taxon>Mucoromycota</taxon>
        <taxon>Glomeromycotina</taxon>
        <taxon>Glomeromycetes</taxon>
        <taxon>Diversisporales</taxon>
        <taxon>Gigasporaceae</taxon>
        <taxon>Dentiscutata</taxon>
    </lineage>
</organism>
<evidence type="ECO:0000313" key="2">
    <source>
        <dbReference type="Proteomes" id="UP000789405"/>
    </source>
</evidence>
<accession>A0A9N9JY87</accession>
<dbReference type="EMBL" id="CAJVPY010033695">
    <property type="protein sequence ID" value="CAG8799236.1"/>
    <property type="molecule type" value="Genomic_DNA"/>
</dbReference>
<gene>
    <name evidence="1" type="ORF">DERYTH_LOCUS23030</name>
</gene>
<dbReference type="OrthoDB" id="10414018at2759"/>
<protein>
    <submittedName>
        <fullName evidence="1">5509_t:CDS:1</fullName>
    </submittedName>
</protein>
<dbReference type="AlphaFoldDB" id="A0A9N9JY87"/>
<evidence type="ECO:0000313" key="1">
    <source>
        <dbReference type="EMBL" id="CAG8799236.1"/>
    </source>
</evidence>
<sequence>NLTATDITKVLQDLIDLSDPIFGANNKEEITLMNKEETTMEFD</sequence>
<proteinExistence type="predicted"/>
<keyword evidence="2" id="KW-1185">Reference proteome</keyword>
<reference evidence="1" key="1">
    <citation type="submission" date="2021-06" db="EMBL/GenBank/DDBJ databases">
        <authorList>
            <person name="Kallberg Y."/>
            <person name="Tangrot J."/>
            <person name="Rosling A."/>
        </authorList>
    </citation>
    <scope>NUCLEOTIDE SEQUENCE</scope>
    <source>
        <strain evidence="1">MA453B</strain>
    </source>
</reference>
<dbReference type="Proteomes" id="UP000789405">
    <property type="component" value="Unassembled WGS sequence"/>
</dbReference>
<name>A0A9N9JY87_9GLOM</name>
<feature type="non-terminal residue" evidence="1">
    <location>
        <position position="43"/>
    </location>
</feature>